<accession>A0A0A9ENX2</accession>
<proteinExistence type="predicted"/>
<protein>
    <submittedName>
        <fullName evidence="1">Uncharacterized protein</fullName>
    </submittedName>
</protein>
<dbReference type="EMBL" id="GBRH01200163">
    <property type="protein sequence ID" value="JAD97732.1"/>
    <property type="molecule type" value="Transcribed_RNA"/>
</dbReference>
<name>A0A0A9ENX2_ARUDO</name>
<reference evidence="1" key="1">
    <citation type="submission" date="2014-09" db="EMBL/GenBank/DDBJ databases">
        <authorList>
            <person name="Magalhaes I.L.F."/>
            <person name="Oliveira U."/>
            <person name="Santos F.R."/>
            <person name="Vidigal T.H.D.A."/>
            <person name="Brescovit A.D."/>
            <person name="Santos A.J."/>
        </authorList>
    </citation>
    <scope>NUCLEOTIDE SEQUENCE</scope>
    <source>
        <tissue evidence="1">Shoot tissue taken approximately 20 cm above the soil surface</tissue>
    </source>
</reference>
<organism evidence="1">
    <name type="scientific">Arundo donax</name>
    <name type="common">Giant reed</name>
    <name type="synonym">Donax arundinaceus</name>
    <dbReference type="NCBI Taxonomy" id="35708"/>
    <lineage>
        <taxon>Eukaryota</taxon>
        <taxon>Viridiplantae</taxon>
        <taxon>Streptophyta</taxon>
        <taxon>Embryophyta</taxon>
        <taxon>Tracheophyta</taxon>
        <taxon>Spermatophyta</taxon>
        <taxon>Magnoliopsida</taxon>
        <taxon>Liliopsida</taxon>
        <taxon>Poales</taxon>
        <taxon>Poaceae</taxon>
        <taxon>PACMAD clade</taxon>
        <taxon>Arundinoideae</taxon>
        <taxon>Arundineae</taxon>
        <taxon>Arundo</taxon>
    </lineage>
</organism>
<sequence>MCHLERKMKI</sequence>
<reference evidence="1" key="2">
    <citation type="journal article" date="2015" name="Data Brief">
        <title>Shoot transcriptome of the giant reed, Arundo donax.</title>
        <authorList>
            <person name="Barrero R.A."/>
            <person name="Guerrero F.D."/>
            <person name="Moolhuijzen P."/>
            <person name="Goolsby J.A."/>
            <person name="Tidwell J."/>
            <person name="Bellgard S.E."/>
            <person name="Bellgard M.I."/>
        </authorList>
    </citation>
    <scope>NUCLEOTIDE SEQUENCE</scope>
    <source>
        <tissue evidence="1">Shoot tissue taken approximately 20 cm above the soil surface</tissue>
    </source>
</reference>
<evidence type="ECO:0000313" key="1">
    <source>
        <dbReference type="EMBL" id="JAD97732.1"/>
    </source>
</evidence>